<protein>
    <submittedName>
        <fullName evidence="2">Uncharacterized protein</fullName>
    </submittedName>
</protein>
<name>A0A6M3MDQ3_9ZZZZ</name>
<dbReference type="AlphaFoldDB" id="A0A6M3MDQ3"/>
<sequence>MNQHIIFGWLGGNSEMFIHHDFKKGRQVAKELCKSPTWKPVYSGSLVDLITLLEGTKVAPLERDRLLLEVEHIIDEEMQVDKELKEAILCTVRDAWAAAEDGEH</sequence>
<gene>
    <name evidence="1" type="ORF">MM171A00514_0018</name>
    <name evidence="2" type="ORF">MM171B00578_0007</name>
</gene>
<reference evidence="2" key="1">
    <citation type="submission" date="2020-03" db="EMBL/GenBank/DDBJ databases">
        <title>The deep terrestrial virosphere.</title>
        <authorList>
            <person name="Holmfeldt K."/>
            <person name="Nilsson E."/>
            <person name="Simone D."/>
            <person name="Lopez-Fernandez M."/>
            <person name="Wu X."/>
            <person name="de Brujin I."/>
            <person name="Lundin D."/>
            <person name="Andersson A."/>
            <person name="Bertilsson S."/>
            <person name="Dopson M."/>
        </authorList>
    </citation>
    <scope>NUCLEOTIDE SEQUENCE</scope>
    <source>
        <strain evidence="1">MM171A00514</strain>
        <strain evidence="2">MM171B00578</strain>
    </source>
</reference>
<organism evidence="2">
    <name type="scientific">viral metagenome</name>
    <dbReference type="NCBI Taxonomy" id="1070528"/>
    <lineage>
        <taxon>unclassified sequences</taxon>
        <taxon>metagenomes</taxon>
        <taxon>organismal metagenomes</taxon>
    </lineage>
</organism>
<dbReference type="EMBL" id="MT143691">
    <property type="protein sequence ID" value="QJB00382.1"/>
    <property type="molecule type" value="Genomic_DNA"/>
</dbReference>
<accession>A0A6M3MDQ3</accession>
<evidence type="ECO:0000313" key="1">
    <source>
        <dbReference type="EMBL" id="QJB00382.1"/>
    </source>
</evidence>
<evidence type="ECO:0000313" key="2">
    <source>
        <dbReference type="EMBL" id="QJB03723.1"/>
    </source>
</evidence>
<dbReference type="EMBL" id="MT143858">
    <property type="protein sequence ID" value="QJB03723.1"/>
    <property type="molecule type" value="Genomic_DNA"/>
</dbReference>
<proteinExistence type="predicted"/>